<dbReference type="PANTHER" id="PTHR11091">
    <property type="entry name" value="OXIDOREDUCTASE-RELATED"/>
    <property type="match status" value="1"/>
</dbReference>
<dbReference type="InterPro" id="IPR036111">
    <property type="entry name" value="Mal/L-sulfo/L-lacto_DH-like_sf"/>
</dbReference>
<dbReference type="InterPro" id="IPR043144">
    <property type="entry name" value="Mal/L-sulf/L-lact_DH-like_ah"/>
</dbReference>
<accession>A0ABV3DKE8</accession>
<evidence type="ECO:0000313" key="4">
    <source>
        <dbReference type="Proteomes" id="UP001551482"/>
    </source>
</evidence>
<dbReference type="Proteomes" id="UP001551482">
    <property type="component" value="Unassembled WGS sequence"/>
</dbReference>
<comment type="similarity">
    <text evidence="1">Belongs to the LDH2/MDH2 oxidoreductase family.</text>
</comment>
<proteinExistence type="inferred from homology"/>
<dbReference type="Gene3D" id="1.10.1530.10">
    <property type="match status" value="1"/>
</dbReference>
<dbReference type="SUPFAM" id="SSF89733">
    <property type="entry name" value="L-sulfolactate dehydrogenase-like"/>
    <property type="match status" value="1"/>
</dbReference>
<dbReference type="InterPro" id="IPR003767">
    <property type="entry name" value="Malate/L-lactate_DH-like"/>
</dbReference>
<evidence type="ECO:0000313" key="3">
    <source>
        <dbReference type="EMBL" id="MEU8136223.1"/>
    </source>
</evidence>
<evidence type="ECO:0000256" key="2">
    <source>
        <dbReference type="ARBA" id="ARBA00023002"/>
    </source>
</evidence>
<dbReference type="PANTHER" id="PTHR11091:SF0">
    <property type="entry name" value="MALATE DEHYDROGENASE"/>
    <property type="match status" value="1"/>
</dbReference>
<dbReference type="Pfam" id="PF02615">
    <property type="entry name" value="Ldh_2"/>
    <property type="match status" value="1"/>
</dbReference>
<keyword evidence="4" id="KW-1185">Reference proteome</keyword>
<keyword evidence="2" id="KW-0560">Oxidoreductase</keyword>
<evidence type="ECO:0000256" key="1">
    <source>
        <dbReference type="ARBA" id="ARBA00006056"/>
    </source>
</evidence>
<name>A0ABV3DKE8_9ACTN</name>
<dbReference type="Gene3D" id="3.30.1370.60">
    <property type="entry name" value="Hypothetical oxidoreductase yiak, domain 2"/>
    <property type="match status" value="1"/>
</dbReference>
<gene>
    <name evidence="3" type="ORF">AB0C36_22265</name>
</gene>
<dbReference type="EMBL" id="JBEZFP010000058">
    <property type="protein sequence ID" value="MEU8136223.1"/>
    <property type="molecule type" value="Genomic_DNA"/>
</dbReference>
<organism evidence="3 4">
    <name type="scientific">Streptodolium elevatio</name>
    <dbReference type="NCBI Taxonomy" id="3157996"/>
    <lineage>
        <taxon>Bacteria</taxon>
        <taxon>Bacillati</taxon>
        <taxon>Actinomycetota</taxon>
        <taxon>Actinomycetes</taxon>
        <taxon>Kitasatosporales</taxon>
        <taxon>Streptomycetaceae</taxon>
        <taxon>Streptodolium</taxon>
    </lineage>
</organism>
<sequence>MPDPLVEADGPIPVDAGHLRKVLAGILEALGTGTADAATVAELLVEADLRGVDSHGTHLMGLYVSRLRAGHINPTARPRILDDQGSTLLLDGGLGFGQIAGLEAARLLIERSAEHGVAVVAVRESTHLGALAAYTERVARAGRICLCFQNGPTIVPPYGGITQMFSTNPLSYAVPAGEEPPVVYDVATTAVAGNKLLLAKKRGDTRIPDGWANDVRGVPTTDPEAASVHHLQWFGGHKGYGLALLVELLGGVLAGSSFGRTEHTASPAHGRDRVAKGFVFIAVDPARFMPLPEFTARVDTLVRDLRSGETAEGVDRILVPGQLEHERRRVREESGIPLPAALRAETNAHAAELGVPGLD</sequence>
<reference evidence="3 4" key="1">
    <citation type="submission" date="2024-06" db="EMBL/GenBank/DDBJ databases">
        <title>The Natural Products Discovery Center: Release of the First 8490 Sequenced Strains for Exploring Actinobacteria Biosynthetic Diversity.</title>
        <authorList>
            <person name="Kalkreuter E."/>
            <person name="Kautsar S.A."/>
            <person name="Yang D."/>
            <person name="Bader C.D."/>
            <person name="Teijaro C.N."/>
            <person name="Fluegel L."/>
            <person name="Davis C.M."/>
            <person name="Simpson J.R."/>
            <person name="Lauterbach L."/>
            <person name="Steele A.D."/>
            <person name="Gui C."/>
            <person name="Meng S."/>
            <person name="Li G."/>
            <person name="Viehrig K."/>
            <person name="Ye F."/>
            <person name="Su P."/>
            <person name="Kiefer A.F."/>
            <person name="Nichols A."/>
            <person name="Cepeda A.J."/>
            <person name="Yan W."/>
            <person name="Fan B."/>
            <person name="Jiang Y."/>
            <person name="Adhikari A."/>
            <person name="Zheng C.-J."/>
            <person name="Schuster L."/>
            <person name="Cowan T.M."/>
            <person name="Smanski M.J."/>
            <person name="Chevrette M.G."/>
            <person name="De Carvalho L.P.S."/>
            <person name="Shen B."/>
        </authorList>
    </citation>
    <scope>NUCLEOTIDE SEQUENCE [LARGE SCALE GENOMIC DNA]</scope>
    <source>
        <strain evidence="3 4">NPDC048946</strain>
    </source>
</reference>
<comment type="caution">
    <text evidence="3">The sequence shown here is derived from an EMBL/GenBank/DDBJ whole genome shotgun (WGS) entry which is preliminary data.</text>
</comment>
<protein>
    <submittedName>
        <fullName evidence="3">Ldh family oxidoreductase</fullName>
    </submittedName>
</protein>
<dbReference type="RefSeq" id="WP_358356578.1">
    <property type="nucleotide sequence ID" value="NZ_JBEZFP010000058.1"/>
</dbReference>
<dbReference type="InterPro" id="IPR043143">
    <property type="entry name" value="Mal/L-sulf/L-lact_DH-like_NADP"/>
</dbReference>